<proteinExistence type="predicted"/>
<accession>A0A8J2LPQ8</accession>
<gene>
    <name evidence="1" type="ORF">AFUS01_LOCUS45637</name>
</gene>
<protein>
    <submittedName>
        <fullName evidence="1">Uncharacterized protein</fullName>
    </submittedName>
</protein>
<dbReference type="EMBL" id="CAJVCH010571006">
    <property type="protein sequence ID" value="CAG7836389.1"/>
    <property type="molecule type" value="Genomic_DNA"/>
</dbReference>
<evidence type="ECO:0000313" key="2">
    <source>
        <dbReference type="Proteomes" id="UP000708208"/>
    </source>
</evidence>
<evidence type="ECO:0000313" key="1">
    <source>
        <dbReference type="EMBL" id="CAG7836389.1"/>
    </source>
</evidence>
<reference evidence="1" key="1">
    <citation type="submission" date="2021-06" db="EMBL/GenBank/DDBJ databases">
        <authorList>
            <person name="Hodson N. C."/>
            <person name="Mongue J. A."/>
            <person name="Jaron S. K."/>
        </authorList>
    </citation>
    <scope>NUCLEOTIDE SEQUENCE</scope>
</reference>
<keyword evidence="2" id="KW-1185">Reference proteome</keyword>
<dbReference type="AlphaFoldDB" id="A0A8J2LPQ8"/>
<dbReference type="Proteomes" id="UP000708208">
    <property type="component" value="Unassembled WGS sequence"/>
</dbReference>
<comment type="caution">
    <text evidence="1">The sequence shown here is derived from an EMBL/GenBank/DDBJ whole genome shotgun (WGS) entry which is preliminary data.</text>
</comment>
<organism evidence="1 2">
    <name type="scientific">Allacma fusca</name>
    <dbReference type="NCBI Taxonomy" id="39272"/>
    <lineage>
        <taxon>Eukaryota</taxon>
        <taxon>Metazoa</taxon>
        <taxon>Ecdysozoa</taxon>
        <taxon>Arthropoda</taxon>
        <taxon>Hexapoda</taxon>
        <taxon>Collembola</taxon>
        <taxon>Symphypleona</taxon>
        <taxon>Sminthuridae</taxon>
        <taxon>Allacma</taxon>
    </lineage>
</organism>
<name>A0A8J2LPQ8_9HEXA</name>
<sequence>MNKIRSQTCGRYWASIQKEFFVKVVLHHHTSTLDGALVQIIVYVLLVHFKCGFSKLYIDSAFSEYFGILLLTLNASIT</sequence>